<dbReference type="Gene3D" id="3.30.70.270">
    <property type="match status" value="2"/>
</dbReference>
<dbReference type="PROSITE" id="PS50878">
    <property type="entry name" value="RT_POL"/>
    <property type="match status" value="1"/>
</dbReference>
<evidence type="ECO:0000313" key="17">
    <source>
        <dbReference type="Proteomes" id="UP000830375"/>
    </source>
</evidence>
<evidence type="ECO:0000256" key="6">
    <source>
        <dbReference type="ARBA" id="ARBA00022695"/>
    </source>
</evidence>
<protein>
    <recommendedName>
        <fullName evidence="11">Gypsy retrotransposon integrase-like protein 1</fullName>
        <ecNumber evidence="4">2.7.7.49</ecNumber>
        <ecNumber evidence="3">3.1.26.4</ecNumber>
    </recommendedName>
</protein>
<dbReference type="InterPro" id="IPR043128">
    <property type="entry name" value="Rev_trsase/Diguanyl_cyclase"/>
</dbReference>
<dbReference type="InterPro" id="IPR043502">
    <property type="entry name" value="DNA/RNA_pol_sf"/>
</dbReference>
<dbReference type="SUPFAM" id="SSF56672">
    <property type="entry name" value="DNA/RNA polymerases"/>
    <property type="match status" value="1"/>
</dbReference>
<sequence length="1014" mass="115507">MSTQIQDLLKAMIDSGAALNIINKDIVEKFNIPTQPCIPPIRIKAINDTLIDHGIHHQTKTVKLQVGLLHQENITLYVVDSPKYEIILGFPWLSIHDPAISWNQGELTHWSHFCLRNCLPAQPQPCLTTSIESPDTKVKISIPEQYQDLSEVFSKTKATLLPPHRPWDCAIDLLPNAMPPKSKVYPLSRMEDQAMEEYIEEALESGFIRASTSPAAAGFFFVAKKDGEQLREATIYTKLDLRSAYNLIRIKEGDEWKTAFLTTRGHYEYQVMPYGLANAPAVFQSFINEILKDFMNKFVIAYIDDILIYSKSETEHITHVHAVLSRLLDNQLYVKAEKCEFHVHQTSFLGYEVSHQGVKMDPTKIQAVTGWPQPSTIKELQRFLGFANFYRRFIQEADRAFSALKTSFTSAPILKHPNPELPFVVEVDASDCGIGAILSQRHGQPGKLHPCAFYSRKLTSAERNYDVGNKELLSMKAAIEEWRHWLEGARHPFQVITDHKNLEYIKGAKRLNPRQARWALFFTRFNFTVTYRPGSKNSKADALSRQHDPHLDTHPPEPILPPTVILAPVSWDIMEEIQRRHDQDPPPPQCPPNKHYVPQEMRHQVLQWVHTSLSAGHPGISRTLHLLKNSFWWPSMTKDTATYVKSCQICAQSKTPKELPSGVHSHTGNHRSFFQILPFNSFEGLPTAMETALALFHHVFRVYGLPEDIVSDRGTQFTSQVWKAFCKQLDINVSLTSGYHPQSNGQVERLNQEIGRYLRTYCSREQHRWSEFLPWAEYAQNSLTHSSTGLTPFQCVLGFQPPMFPWSGEPSSVPAVDDWIKRSERVWDSAHVRLQRAVRNQEIQANRRRLPTPSLPTWTAGLALYTGHQAAAAQQEAQPKLELPPNYRISPSFHVSLLKPVHPEADPGQMAPEPPPPLEVDGLPAYQVKELLDSRRRGGQLQYLVDWEGYGPEERSWVAANDILDPSLIEEFHRARPDRPAPRPRGRPRRAPGVAPRGRGSVMPSQQREPSPEY</sequence>
<evidence type="ECO:0000256" key="10">
    <source>
        <dbReference type="ARBA" id="ARBA00022918"/>
    </source>
</evidence>
<dbReference type="SUPFAM" id="SSF50630">
    <property type="entry name" value="Acid proteases"/>
    <property type="match status" value="1"/>
</dbReference>
<evidence type="ECO:0000259" key="13">
    <source>
        <dbReference type="PROSITE" id="PS50013"/>
    </source>
</evidence>
<dbReference type="InterPro" id="IPR023780">
    <property type="entry name" value="Chromo_domain"/>
</dbReference>
<dbReference type="Pfam" id="PF12384">
    <property type="entry name" value="Peptidase_A2B"/>
    <property type="match status" value="1"/>
</dbReference>
<dbReference type="Gene3D" id="2.40.70.10">
    <property type="entry name" value="Acid Proteases"/>
    <property type="match status" value="1"/>
</dbReference>
<proteinExistence type="inferred from homology"/>
<dbReference type="Gene3D" id="3.10.10.10">
    <property type="entry name" value="HIV Type 1 Reverse Transcriptase, subunit A, domain 1"/>
    <property type="match status" value="2"/>
</dbReference>
<keyword evidence="7" id="KW-0540">Nuclease</keyword>
<evidence type="ECO:0000256" key="5">
    <source>
        <dbReference type="ARBA" id="ARBA00022679"/>
    </source>
</evidence>
<dbReference type="InterPro" id="IPR024650">
    <property type="entry name" value="Peptidase_A2B"/>
</dbReference>
<feature type="compositionally biased region" description="Polar residues" evidence="12">
    <location>
        <begin position="1003"/>
        <end position="1014"/>
    </location>
</feature>
<dbReference type="CDD" id="cd09274">
    <property type="entry name" value="RNase_HI_RT_Ty3"/>
    <property type="match status" value="1"/>
</dbReference>
<dbReference type="InterPro" id="IPR012337">
    <property type="entry name" value="RNaseH-like_sf"/>
</dbReference>
<evidence type="ECO:0000256" key="2">
    <source>
        <dbReference type="ARBA" id="ARBA00010879"/>
    </source>
</evidence>
<comment type="caution">
    <text evidence="16">The sequence shown here is derived from an EMBL/GenBank/DDBJ whole genome shotgun (WGS) entry which is preliminary data.</text>
</comment>
<keyword evidence="9" id="KW-0378">Hydrolase</keyword>
<dbReference type="PROSITE" id="PS50994">
    <property type="entry name" value="INTEGRASE"/>
    <property type="match status" value="1"/>
</dbReference>
<evidence type="ECO:0000256" key="11">
    <source>
        <dbReference type="ARBA" id="ARBA00039658"/>
    </source>
</evidence>
<dbReference type="EC" id="3.1.26.4" evidence="3"/>
<evidence type="ECO:0000256" key="9">
    <source>
        <dbReference type="ARBA" id="ARBA00022801"/>
    </source>
</evidence>
<evidence type="ECO:0000256" key="7">
    <source>
        <dbReference type="ARBA" id="ARBA00022722"/>
    </source>
</evidence>
<feature type="region of interest" description="Disordered" evidence="12">
    <location>
        <begin position="899"/>
        <end position="921"/>
    </location>
</feature>
<dbReference type="InterPro" id="IPR000477">
    <property type="entry name" value="RT_dom"/>
</dbReference>
<dbReference type="InterPro" id="IPR041588">
    <property type="entry name" value="Integrase_H2C2"/>
</dbReference>
<dbReference type="EMBL" id="JACTAM010000014">
    <property type="protein sequence ID" value="KAI2657216.1"/>
    <property type="molecule type" value="Genomic_DNA"/>
</dbReference>
<dbReference type="InterPro" id="IPR001584">
    <property type="entry name" value="Integrase_cat-core"/>
</dbReference>
<feature type="domain" description="Integrase catalytic" evidence="15">
    <location>
        <begin position="686"/>
        <end position="800"/>
    </location>
</feature>
<dbReference type="SUPFAM" id="SSF53098">
    <property type="entry name" value="Ribonuclease H-like"/>
    <property type="match status" value="1"/>
</dbReference>
<feature type="domain" description="Reverse transcriptase" evidence="14">
    <location>
        <begin position="155"/>
        <end position="353"/>
    </location>
</feature>
<dbReference type="PANTHER" id="PTHR37984:SF5">
    <property type="entry name" value="PROTEIN NYNRIN-LIKE"/>
    <property type="match status" value="1"/>
</dbReference>
<dbReference type="SUPFAM" id="SSF54160">
    <property type="entry name" value="Chromo domain-like"/>
    <property type="match status" value="1"/>
</dbReference>
<dbReference type="Gene3D" id="3.10.20.370">
    <property type="match status" value="1"/>
</dbReference>
<dbReference type="InterPro" id="IPR050951">
    <property type="entry name" value="Retrovirus_Pol_polyprotein"/>
</dbReference>
<dbReference type="Gene3D" id="2.40.50.40">
    <property type="match status" value="1"/>
</dbReference>
<feature type="region of interest" description="Disordered" evidence="12">
    <location>
        <begin position="535"/>
        <end position="559"/>
    </location>
</feature>
<dbReference type="CDD" id="cd00303">
    <property type="entry name" value="retropepsin_like"/>
    <property type="match status" value="1"/>
</dbReference>
<feature type="compositionally biased region" description="Low complexity" evidence="12">
    <location>
        <begin position="991"/>
        <end position="1000"/>
    </location>
</feature>
<dbReference type="PANTHER" id="PTHR37984">
    <property type="entry name" value="PROTEIN CBG26694"/>
    <property type="match status" value="1"/>
</dbReference>
<dbReference type="InterPro" id="IPR016197">
    <property type="entry name" value="Chromo-like_dom_sf"/>
</dbReference>
<dbReference type="CDD" id="cd01647">
    <property type="entry name" value="RT_LTR"/>
    <property type="match status" value="1"/>
</dbReference>
<reference evidence="16 17" key="1">
    <citation type="submission" date="2022-01" db="EMBL/GenBank/DDBJ databases">
        <title>A high-quality chromosome-level genome assembly of rohu carp, Labeo rohita.</title>
        <authorList>
            <person name="Arick M.A. II"/>
            <person name="Hsu C.-Y."/>
            <person name="Magbanua Z."/>
            <person name="Pechanova O."/>
            <person name="Grover C."/>
            <person name="Miller E."/>
            <person name="Thrash A."/>
            <person name="Ezzel L."/>
            <person name="Alam S."/>
            <person name="Benzie J."/>
            <person name="Hamilton M."/>
            <person name="Karsi A."/>
            <person name="Lawrence M.L."/>
            <person name="Peterson D.G."/>
        </authorList>
    </citation>
    <scope>NUCLEOTIDE SEQUENCE [LARGE SCALE GENOMIC DNA]</scope>
    <source>
        <strain evidence="17">BAU-BD-2019</strain>
        <tissue evidence="16">Blood</tissue>
    </source>
</reference>
<dbReference type="Gene3D" id="3.30.420.10">
    <property type="entry name" value="Ribonuclease H-like superfamily/Ribonuclease H"/>
    <property type="match status" value="1"/>
</dbReference>
<dbReference type="Gene3D" id="1.10.340.70">
    <property type="match status" value="1"/>
</dbReference>
<dbReference type="Pfam" id="PF00078">
    <property type="entry name" value="RVT_1"/>
    <property type="match status" value="1"/>
</dbReference>
<dbReference type="InterPro" id="IPR036397">
    <property type="entry name" value="RNaseH_sf"/>
</dbReference>
<keyword evidence="5" id="KW-0808">Transferase</keyword>
<evidence type="ECO:0000256" key="8">
    <source>
        <dbReference type="ARBA" id="ARBA00022759"/>
    </source>
</evidence>
<comment type="subcellular location">
    <subcellularLocation>
        <location evidence="1">Nucleus</location>
    </subcellularLocation>
</comment>
<keyword evidence="6" id="KW-0548">Nucleotidyltransferase</keyword>
<keyword evidence="17" id="KW-1185">Reference proteome</keyword>
<evidence type="ECO:0000259" key="14">
    <source>
        <dbReference type="PROSITE" id="PS50878"/>
    </source>
</evidence>
<dbReference type="EC" id="2.7.7.49" evidence="4"/>
<dbReference type="Pfam" id="PF17917">
    <property type="entry name" value="RT_RNaseH"/>
    <property type="match status" value="1"/>
</dbReference>
<dbReference type="Pfam" id="PF00385">
    <property type="entry name" value="Chromo"/>
    <property type="match status" value="1"/>
</dbReference>
<evidence type="ECO:0000256" key="3">
    <source>
        <dbReference type="ARBA" id="ARBA00012180"/>
    </source>
</evidence>
<dbReference type="InterPro" id="IPR041373">
    <property type="entry name" value="RT_RNaseH"/>
</dbReference>
<organism evidence="16 17">
    <name type="scientific">Labeo rohita</name>
    <name type="common">Indian major carp</name>
    <name type="synonym">Cyprinus rohita</name>
    <dbReference type="NCBI Taxonomy" id="84645"/>
    <lineage>
        <taxon>Eukaryota</taxon>
        <taxon>Metazoa</taxon>
        <taxon>Chordata</taxon>
        <taxon>Craniata</taxon>
        <taxon>Vertebrata</taxon>
        <taxon>Euteleostomi</taxon>
        <taxon>Actinopterygii</taxon>
        <taxon>Neopterygii</taxon>
        <taxon>Teleostei</taxon>
        <taxon>Ostariophysi</taxon>
        <taxon>Cypriniformes</taxon>
        <taxon>Cyprinidae</taxon>
        <taxon>Labeoninae</taxon>
        <taxon>Labeonini</taxon>
        <taxon>Labeo</taxon>
    </lineage>
</organism>
<evidence type="ECO:0000256" key="1">
    <source>
        <dbReference type="ARBA" id="ARBA00004123"/>
    </source>
</evidence>
<dbReference type="Pfam" id="PF17921">
    <property type="entry name" value="Integrase_H2C2"/>
    <property type="match status" value="1"/>
</dbReference>
<dbReference type="PROSITE" id="PS50013">
    <property type="entry name" value="CHROMO_2"/>
    <property type="match status" value="1"/>
</dbReference>
<evidence type="ECO:0000313" key="16">
    <source>
        <dbReference type="EMBL" id="KAI2657216.1"/>
    </source>
</evidence>
<name>A0ABQ8M2U1_LABRO</name>
<keyword evidence="10" id="KW-0695">RNA-directed DNA polymerase</keyword>
<keyword evidence="8" id="KW-0255">Endonuclease</keyword>
<evidence type="ECO:0000259" key="15">
    <source>
        <dbReference type="PROSITE" id="PS50994"/>
    </source>
</evidence>
<gene>
    <name evidence="16" type="ORF">H4Q32_021321</name>
</gene>
<dbReference type="InterPro" id="IPR000953">
    <property type="entry name" value="Chromo/chromo_shadow_dom"/>
</dbReference>
<dbReference type="Proteomes" id="UP000830375">
    <property type="component" value="Unassembled WGS sequence"/>
</dbReference>
<dbReference type="InterPro" id="IPR021109">
    <property type="entry name" value="Peptidase_aspartic_dom_sf"/>
</dbReference>
<feature type="domain" description="Chromo" evidence="13">
    <location>
        <begin position="926"/>
        <end position="984"/>
    </location>
</feature>
<dbReference type="SMART" id="SM00298">
    <property type="entry name" value="CHROMO"/>
    <property type="match status" value="1"/>
</dbReference>
<accession>A0ABQ8M2U1</accession>
<comment type="similarity">
    <text evidence="2">Belongs to the beta type-B retroviral polymerase family. HERV class-II K(HML-2) pol subfamily.</text>
</comment>
<evidence type="ECO:0000256" key="4">
    <source>
        <dbReference type="ARBA" id="ARBA00012493"/>
    </source>
</evidence>
<evidence type="ECO:0000256" key="12">
    <source>
        <dbReference type="SAM" id="MobiDB-lite"/>
    </source>
</evidence>
<feature type="compositionally biased region" description="Basic and acidic residues" evidence="12">
    <location>
        <begin position="538"/>
        <end position="555"/>
    </location>
</feature>
<feature type="region of interest" description="Disordered" evidence="12">
    <location>
        <begin position="973"/>
        <end position="1014"/>
    </location>
</feature>